<dbReference type="STRING" id="1229726.GRFL_2561"/>
<dbReference type="Pfam" id="PF20600">
    <property type="entry name" value="ExoX-like_C"/>
    <property type="match status" value="1"/>
</dbReference>
<reference evidence="1 2" key="1">
    <citation type="submission" date="2016-07" db="EMBL/GenBank/DDBJ databases">
        <title>Multi-omics approach to identify versatile polysaccharide utilization systems of a marine flavobacterium Gramella flava.</title>
        <authorList>
            <person name="Tang K."/>
        </authorList>
    </citation>
    <scope>NUCLEOTIDE SEQUENCE [LARGE SCALE GENOMIC DNA]</scope>
    <source>
        <strain evidence="1 2">JLT2011</strain>
    </source>
</reference>
<dbReference type="PANTHER" id="PTHR30231">
    <property type="entry name" value="DNA POLYMERASE III SUBUNIT EPSILON"/>
    <property type="match status" value="1"/>
</dbReference>
<dbReference type="KEGG" id="gfl:GRFL_2561"/>
<dbReference type="Proteomes" id="UP000186230">
    <property type="component" value="Chromosome"/>
</dbReference>
<dbReference type="GO" id="GO:0003676">
    <property type="term" value="F:nucleic acid binding"/>
    <property type="evidence" value="ECO:0007669"/>
    <property type="project" value="InterPro"/>
</dbReference>
<dbReference type="OrthoDB" id="9791657at2"/>
<dbReference type="GO" id="GO:0045004">
    <property type="term" value="P:DNA replication proofreading"/>
    <property type="evidence" value="ECO:0007669"/>
    <property type="project" value="TreeGrafter"/>
</dbReference>
<dbReference type="GO" id="GO:0005829">
    <property type="term" value="C:cytosol"/>
    <property type="evidence" value="ECO:0007669"/>
    <property type="project" value="TreeGrafter"/>
</dbReference>
<dbReference type="InterPro" id="IPR036397">
    <property type="entry name" value="RNaseH_sf"/>
</dbReference>
<dbReference type="RefSeq" id="WP_083644971.1">
    <property type="nucleotide sequence ID" value="NZ_AMRU01000007.1"/>
</dbReference>
<evidence type="ECO:0000313" key="2">
    <source>
        <dbReference type="Proteomes" id="UP000186230"/>
    </source>
</evidence>
<organism evidence="1 2">
    <name type="scientific">Christiangramia flava JLT2011</name>
    <dbReference type="NCBI Taxonomy" id="1229726"/>
    <lineage>
        <taxon>Bacteria</taxon>
        <taxon>Pseudomonadati</taxon>
        <taxon>Bacteroidota</taxon>
        <taxon>Flavobacteriia</taxon>
        <taxon>Flavobacteriales</taxon>
        <taxon>Flavobacteriaceae</taxon>
        <taxon>Christiangramia</taxon>
    </lineage>
</organism>
<dbReference type="InterPro" id="IPR046768">
    <property type="entry name" value="ExoX-like_C"/>
</dbReference>
<accession>A0A1L7I855</accession>
<dbReference type="SMART" id="SM00479">
    <property type="entry name" value="EXOIII"/>
    <property type="match status" value="1"/>
</dbReference>
<sequence>MELQLTKPICFFDLETTGTNITNDRIVEIAILKVFPNGNKESHTWLVNPERPIPAEVVAIHGISDEKVANEPTFKELASKVHDLIKGCDLGGYNSNRFDIPLLVEELLRAGIDFEMKNVVAVDVQTIFHKKEQRTLSAAYQFYCGRDLEDAHRASADTEATYEVLKSQLDKYDDLQNDMKWLADFSARKRFADFAGFIHYDKKGKEVFGFGKYKGKNVEQVLEEEPGYFGWIQNADFPLYTKKVLTAIKLRKLNNKLS</sequence>
<dbReference type="Gene3D" id="3.30.420.10">
    <property type="entry name" value="Ribonuclease H-like superfamily/Ribonuclease H"/>
    <property type="match status" value="1"/>
</dbReference>
<dbReference type="SUPFAM" id="SSF53098">
    <property type="entry name" value="Ribonuclease H-like"/>
    <property type="match status" value="1"/>
</dbReference>
<keyword evidence="2" id="KW-1185">Reference proteome</keyword>
<dbReference type="PANTHER" id="PTHR30231:SF41">
    <property type="entry name" value="DNA POLYMERASE III SUBUNIT EPSILON"/>
    <property type="match status" value="1"/>
</dbReference>
<proteinExistence type="predicted"/>
<dbReference type="CDD" id="cd06127">
    <property type="entry name" value="DEDDh"/>
    <property type="match status" value="1"/>
</dbReference>
<name>A0A1L7I855_9FLAO</name>
<dbReference type="GO" id="GO:0008408">
    <property type="term" value="F:3'-5' exonuclease activity"/>
    <property type="evidence" value="ECO:0007669"/>
    <property type="project" value="TreeGrafter"/>
</dbReference>
<dbReference type="Pfam" id="PF00929">
    <property type="entry name" value="RNase_T"/>
    <property type="match status" value="1"/>
</dbReference>
<dbReference type="EMBL" id="CP016359">
    <property type="protein sequence ID" value="APU69285.1"/>
    <property type="molecule type" value="Genomic_DNA"/>
</dbReference>
<evidence type="ECO:0000313" key="1">
    <source>
        <dbReference type="EMBL" id="APU69285.1"/>
    </source>
</evidence>
<protein>
    <submittedName>
        <fullName evidence="1">DNA Pol III Epsilon Chain</fullName>
    </submittedName>
</protein>
<dbReference type="AlphaFoldDB" id="A0A1L7I855"/>
<dbReference type="InterPro" id="IPR013520">
    <property type="entry name" value="Ribonucl_H"/>
</dbReference>
<dbReference type="InterPro" id="IPR012337">
    <property type="entry name" value="RNaseH-like_sf"/>
</dbReference>
<gene>
    <name evidence="1" type="ORF">GRFL_2561</name>
</gene>